<keyword evidence="7" id="KW-1185">Reference proteome</keyword>
<reference evidence="6 7" key="1">
    <citation type="submission" date="2019-07" db="EMBL/GenBank/DDBJ databases">
        <title>Draft genome of Corynebacterium godavarianum and other related strains.</title>
        <authorList>
            <person name="Bernier A.-M."/>
            <person name="Bernard K."/>
        </authorList>
    </citation>
    <scope>NUCLEOTIDE SEQUENCE [LARGE SCALE GENOMIC DNA]</scope>
    <source>
        <strain evidence="6 7">LMG 29598</strain>
    </source>
</reference>
<dbReference type="RefSeq" id="WP_154880065.1">
    <property type="nucleotide sequence ID" value="NZ_JAADJX010000001.1"/>
</dbReference>
<feature type="compositionally biased region" description="Polar residues" evidence="3">
    <location>
        <begin position="1"/>
        <end position="17"/>
    </location>
</feature>
<evidence type="ECO:0000256" key="3">
    <source>
        <dbReference type="SAM" id="MobiDB-lite"/>
    </source>
</evidence>
<dbReference type="InterPro" id="IPR018973">
    <property type="entry name" value="MZB"/>
</dbReference>
<dbReference type="SMART" id="SM00490">
    <property type="entry name" value="HELICc"/>
    <property type="match status" value="1"/>
</dbReference>
<protein>
    <submittedName>
        <fullName evidence="6">DEAD/DEAH box helicase</fullName>
    </submittedName>
</protein>
<dbReference type="InterPro" id="IPR027417">
    <property type="entry name" value="P-loop_NTPase"/>
</dbReference>
<dbReference type="EMBL" id="VMHH01000008">
    <property type="protein sequence ID" value="TSJ72801.1"/>
    <property type="molecule type" value="Genomic_DNA"/>
</dbReference>
<dbReference type="InterPro" id="IPR011545">
    <property type="entry name" value="DEAD/DEAH_box_helicase_dom"/>
</dbReference>
<name>A0ABY3DZM7_9CORY</name>
<dbReference type="PROSITE" id="PS51192">
    <property type="entry name" value="HELICASE_ATP_BIND_1"/>
    <property type="match status" value="1"/>
</dbReference>
<dbReference type="SUPFAM" id="SSF52540">
    <property type="entry name" value="P-loop containing nucleoside triphosphate hydrolases"/>
    <property type="match status" value="2"/>
</dbReference>
<dbReference type="Pfam" id="PF09369">
    <property type="entry name" value="MZB"/>
    <property type="match status" value="1"/>
</dbReference>
<gene>
    <name evidence="6" type="ORF">FPH17_09135</name>
</gene>
<dbReference type="InterPro" id="IPR014001">
    <property type="entry name" value="Helicase_ATP-bd"/>
</dbReference>
<dbReference type="InterPro" id="IPR001650">
    <property type="entry name" value="Helicase_C-like"/>
</dbReference>
<comment type="caution">
    <text evidence="6">The sequence shown here is derived from an EMBL/GenBank/DDBJ whole genome shotgun (WGS) entry which is preliminary data.</text>
</comment>
<dbReference type="GO" id="GO:0004386">
    <property type="term" value="F:helicase activity"/>
    <property type="evidence" value="ECO:0007669"/>
    <property type="project" value="UniProtKB-KW"/>
</dbReference>
<organism evidence="6 7">
    <name type="scientific">Corynebacterium godavarianum</name>
    <dbReference type="NCBI Taxonomy" id="2054421"/>
    <lineage>
        <taxon>Bacteria</taxon>
        <taxon>Bacillati</taxon>
        <taxon>Actinomycetota</taxon>
        <taxon>Actinomycetes</taxon>
        <taxon>Mycobacteriales</taxon>
        <taxon>Corynebacteriaceae</taxon>
        <taxon>Corynebacterium</taxon>
    </lineage>
</organism>
<dbReference type="PANTHER" id="PTHR47957">
    <property type="entry name" value="ATP-DEPENDENT HELICASE HRQ1"/>
    <property type="match status" value="1"/>
</dbReference>
<feature type="region of interest" description="Disordered" evidence="3">
    <location>
        <begin position="1"/>
        <end position="22"/>
    </location>
</feature>
<evidence type="ECO:0000256" key="1">
    <source>
        <dbReference type="ARBA" id="ARBA00022741"/>
    </source>
</evidence>
<proteinExistence type="predicted"/>
<dbReference type="Pfam" id="PF00271">
    <property type="entry name" value="Helicase_C"/>
    <property type="match status" value="1"/>
</dbReference>
<evidence type="ECO:0000313" key="7">
    <source>
        <dbReference type="Proteomes" id="UP000320747"/>
    </source>
</evidence>
<dbReference type="PROSITE" id="PS51194">
    <property type="entry name" value="HELICASE_CTER"/>
    <property type="match status" value="1"/>
</dbReference>
<evidence type="ECO:0000259" key="4">
    <source>
        <dbReference type="PROSITE" id="PS51192"/>
    </source>
</evidence>
<dbReference type="Pfam" id="PF00270">
    <property type="entry name" value="DEAD"/>
    <property type="match status" value="1"/>
</dbReference>
<evidence type="ECO:0000256" key="2">
    <source>
        <dbReference type="ARBA" id="ARBA00022840"/>
    </source>
</evidence>
<feature type="domain" description="Helicase C-terminal" evidence="5">
    <location>
        <begin position="911"/>
        <end position="1099"/>
    </location>
</feature>
<keyword evidence="6" id="KW-0378">Hydrolase</keyword>
<dbReference type="SMART" id="SM00487">
    <property type="entry name" value="DEXDc"/>
    <property type="match status" value="1"/>
</dbReference>
<evidence type="ECO:0000259" key="5">
    <source>
        <dbReference type="PROSITE" id="PS51194"/>
    </source>
</evidence>
<keyword evidence="6" id="KW-0347">Helicase</keyword>
<keyword evidence="2" id="KW-0067">ATP-binding</keyword>
<dbReference type="PANTHER" id="PTHR47957:SF3">
    <property type="entry name" value="ATP-DEPENDENT HELICASE HRQ1"/>
    <property type="match status" value="1"/>
</dbReference>
<sequence length="1587" mass="176362">MSSIFDQVFQSASTPVNTEGKRREAMVHEANATSQHNIDPVEAASSIKDDYYRYLRTLLRMRQPDIAAAFAETLRNDASLAKGPILELTPAYAPGKTANQLIDEGVLAPGFRDLSGSFDLERPLYEHQEHALRKAQAGNNIIVSTGTGSGKTESFLLPIISELLRQRDAGKLGPGVRALLLYPMNALANDQVKRLRSLLADIPDITFGRYTGDTKTTRKEALEYYKVVEGHDAEPIPNELLSREEMQETPPHILLTNYAMLEYLLLRPRDTALFDGAHANNWQFIVIDEAHVYAGAQGSEVAMLLRRVRDRVSRDTPLQCIATSASLEGGDERVTEFGSELFGAPFKSENVIYATKVTHPTEATWSLTPELLDAPYDTGECRTAVYNQAEVTATNEYEALQREQHVVQLRELLTQGSQPLEDLARELWPDLELRQAMHRVHNIVLLAGSITQSQPQGTPVLSARYHMFIRATEGAFLSYAPGLVPQVQIQRHLQTEDGRPVYEIGSCITCGAVHIRAEQIDGTLQPTASSYNSRSLYWAVLNPDGDIALSDDDDQVLQPSQATDTHAEVSKLHRLCMACGTINHSDVTACRNTTCHSSDLAPIRLLPNDRSLTCIVCGGSREGQIRRLLTDNNAAPAVLTTSLFQLLPESRDAETRALIGGGRKLLAFSDSRQAAAFAAPYLENTYQRLLERRIFVEALRATAGAPASLEQITAKAWQIARENSIFEQGLNTTGQQQTIHTALFADLTSVARRLSLEGLALAKVQVKNETLQTMPLLDQLTTLLSEQLPTHEAHAAATALLNVLVTEMRHRGALIASDKVDLDDDRLSPTHGQYSFRLEGGGDPTNRVYSWLPATGRTNRREQYVRKFLAKIGETDGTGERAEILLRFAFEGLQAASIIDRPSVKAAGYAVVPQQLEVLHGQDSDWFECDTCRTVTPFNVLNLCTNGSCEGTLRPLNTSSDVFLSHHYRDLAENMELIPLRAKEHTAQWTSEVAAAIQQDFIKGALNVLSCSTTFELGVDVGDLQAVILRNVPPRTANYVQRAGRAGRRAGSAAFVLTYARRASHDFSIFTDPLTMIDGEMPAPFITTENVRIDERHMYSVAFAAFLRDQAERGREWHTIGDFFLGTDLVPEGLTHLEDYLADLPSDITAAYRRIFPAAVHDSLRIESKGWIQPYLDLWKKEYDGFKHDHSTLVQARDAMSAEHNFKGAEGVRFSINTLVRQNLLTYLPRVNLLPKYGFPVDTVELQTTFSNTGKQFNLSRDLQLAISDYAPGSSVIAGGYEWTSGGLRTIPERAVPNYHWAQCPHCEHIETSTTPLADGTVCSRCDAPLPIRSDRQMTHPIFGFIAQRATRRARMVPPSGRWNRVEFVRDFGDVNATRTYPSAAIGAHAETASWKRTEMGIMEQGPQKRGFKICERCGYATNEAEYPKQHTNPRNGRHCTGRLEVKTLGHFFQTDIATISIPSCRDHDFEPWRSALYALIEASSELLEINRDDLNGTIAIWQDRPTMVLYDTVPGGAGISQKIFEHMPEVAAAALKRVQQCSCGIDTSCYQCLRSYSNQRYHEELRREDAINLLSELVRATGGEAA</sequence>
<keyword evidence="1" id="KW-0547">Nucleotide-binding</keyword>
<evidence type="ECO:0000313" key="6">
    <source>
        <dbReference type="EMBL" id="TSJ72801.1"/>
    </source>
</evidence>
<dbReference type="Gene3D" id="3.40.50.300">
    <property type="entry name" value="P-loop containing nucleotide triphosphate hydrolases"/>
    <property type="match status" value="2"/>
</dbReference>
<feature type="domain" description="Helicase ATP-binding" evidence="4">
    <location>
        <begin position="132"/>
        <end position="345"/>
    </location>
</feature>
<accession>A0ABY3DZM7</accession>
<dbReference type="Proteomes" id="UP000320747">
    <property type="component" value="Unassembled WGS sequence"/>
</dbReference>